<feature type="region of interest" description="Disordered" evidence="1">
    <location>
        <begin position="114"/>
        <end position="139"/>
    </location>
</feature>
<sequence>MIDEHGEIQCDRYKKADNGVFSDDEKAEAYMLASQSIIEKENPKAAKLIGQYLGNEVVGSKMKVFSTWREDIKVRLAEHSEEAKIKFGDTPVTKAKRVKITKYDPRYNVKKMKTEKNVNEAAEKTDSSASEDEEGRETVKMDVDPKLPDKVLEEQRRFEVLKVFGSRKYKPVAIKVRPVKTLMLEEFVVKRNITRDPLAGMPMLDPNPPEFKPSEKYTAERAAAMEANHDEHFLRPEEMNILHDFVLKHEDGFAWEAREAGHFKKEFFPPVKFAVLPHEPWVERNIPIPPRIFHEVCKVLKGKIDAGVYEPLTSSCRSHWFCVVKKDGKSLRIVYSLEP</sequence>
<keyword evidence="3" id="KW-1185">Reference proteome</keyword>
<protein>
    <recommendedName>
        <fullName evidence="4">DNA/RNA polymerase</fullName>
    </recommendedName>
</protein>
<name>A0A6A4HVZ3_9AGAR</name>
<accession>A0A6A4HVZ3</accession>
<evidence type="ECO:0000313" key="2">
    <source>
        <dbReference type="EMBL" id="KAE9401900.1"/>
    </source>
</evidence>
<feature type="compositionally biased region" description="Basic and acidic residues" evidence="1">
    <location>
        <begin position="114"/>
        <end position="126"/>
    </location>
</feature>
<proteinExistence type="predicted"/>
<evidence type="ECO:0000256" key="1">
    <source>
        <dbReference type="SAM" id="MobiDB-lite"/>
    </source>
</evidence>
<evidence type="ECO:0000313" key="3">
    <source>
        <dbReference type="Proteomes" id="UP000799118"/>
    </source>
</evidence>
<dbReference type="EMBL" id="ML769441">
    <property type="protein sequence ID" value="KAE9401900.1"/>
    <property type="molecule type" value="Genomic_DNA"/>
</dbReference>
<dbReference type="OrthoDB" id="5599163at2759"/>
<dbReference type="AlphaFoldDB" id="A0A6A4HVZ3"/>
<dbReference type="InterPro" id="IPR043502">
    <property type="entry name" value="DNA/RNA_pol_sf"/>
</dbReference>
<dbReference type="SUPFAM" id="SSF56672">
    <property type="entry name" value="DNA/RNA polymerases"/>
    <property type="match status" value="1"/>
</dbReference>
<dbReference type="Proteomes" id="UP000799118">
    <property type="component" value="Unassembled WGS sequence"/>
</dbReference>
<gene>
    <name evidence="2" type="ORF">BT96DRAFT_991735</name>
</gene>
<evidence type="ECO:0008006" key="4">
    <source>
        <dbReference type="Google" id="ProtNLM"/>
    </source>
</evidence>
<organism evidence="2 3">
    <name type="scientific">Gymnopus androsaceus JB14</name>
    <dbReference type="NCBI Taxonomy" id="1447944"/>
    <lineage>
        <taxon>Eukaryota</taxon>
        <taxon>Fungi</taxon>
        <taxon>Dikarya</taxon>
        <taxon>Basidiomycota</taxon>
        <taxon>Agaricomycotina</taxon>
        <taxon>Agaricomycetes</taxon>
        <taxon>Agaricomycetidae</taxon>
        <taxon>Agaricales</taxon>
        <taxon>Marasmiineae</taxon>
        <taxon>Omphalotaceae</taxon>
        <taxon>Gymnopus</taxon>
    </lineage>
</organism>
<reference evidence="2" key="1">
    <citation type="journal article" date="2019" name="Environ. Microbiol.">
        <title>Fungal ecological strategies reflected in gene transcription - a case study of two litter decomposers.</title>
        <authorList>
            <person name="Barbi F."/>
            <person name="Kohler A."/>
            <person name="Barry K."/>
            <person name="Baskaran P."/>
            <person name="Daum C."/>
            <person name="Fauchery L."/>
            <person name="Ihrmark K."/>
            <person name="Kuo A."/>
            <person name="LaButti K."/>
            <person name="Lipzen A."/>
            <person name="Morin E."/>
            <person name="Grigoriev I.V."/>
            <person name="Henrissat B."/>
            <person name="Lindahl B."/>
            <person name="Martin F."/>
        </authorList>
    </citation>
    <scope>NUCLEOTIDE SEQUENCE</scope>
    <source>
        <strain evidence="2">JB14</strain>
    </source>
</reference>